<dbReference type="Proteomes" id="UP000467841">
    <property type="component" value="Unassembled WGS sequence"/>
</dbReference>
<proteinExistence type="predicted"/>
<evidence type="ECO:0000313" key="2">
    <source>
        <dbReference type="EMBL" id="CAA7036118.1"/>
    </source>
</evidence>
<dbReference type="OrthoDB" id="10498743at2759"/>
<sequence>MFSRVSKWFDSIHNFFSRTVTQVQDSLSCAIAKLQSFFARIIAKFRSFVAAVISWMCGFFAAAVAKLTNFFVAVISKIRGFFAAIIAKIHNFFVTISDNVRSFFSTVKTLFRLIQKLQMLLRLISEVLDTWDRQVALHRKFLQVFKILNRFVDLGTIFGGMVHQH</sequence>
<evidence type="ECO:0000256" key="1">
    <source>
        <dbReference type="SAM" id="Phobius"/>
    </source>
</evidence>
<protein>
    <submittedName>
        <fullName evidence="2">Uncharacterized protein</fullName>
    </submittedName>
</protein>
<keyword evidence="1" id="KW-0812">Transmembrane</keyword>
<name>A0A6D2JAS1_9BRAS</name>
<keyword evidence="3" id="KW-1185">Reference proteome</keyword>
<dbReference type="AlphaFoldDB" id="A0A6D2JAS1"/>
<dbReference type="EMBL" id="CACVBM020001163">
    <property type="protein sequence ID" value="CAA7036118.1"/>
    <property type="molecule type" value="Genomic_DNA"/>
</dbReference>
<reference evidence="2" key="1">
    <citation type="submission" date="2020-01" db="EMBL/GenBank/DDBJ databases">
        <authorList>
            <person name="Mishra B."/>
        </authorList>
    </citation>
    <scope>NUCLEOTIDE SEQUENCE [LARGE SCALE GENOMIC DNA]</scope>
</reference>
<keyword evidence="1" id="KW-0472">Membrane</keyword>
<comment type="caution">
    <text evidence="2">The sequence shown here is derived from an EMBL/GenBank/DDBJ whole genome shotgun (WGS) entry which is preliminary data.</text>
</comment>
<evidence type="ECO:0000313" key="3">
    <source>
        <dbReference type="Proteomes" id="UP000467841"/>
    </source>
</evidence>
<organism evidence="2 3">
    <name type="scientific">Microthlaspi erraticum</name>
    <dbReference type="NCBI Taxonomy" id="1685480"/>
    <lineage>
        <taxon>Eukaryota</taxon>
        <taxon>Viridiplantae</taxon>
        <taxon>Streptophyta</taxon>
        <taxon>Embryophyta</taxon>
        <taxon>Tracheophyta</taxon>
        <taxon>Spermatophyta</taxon>
        <taxon>Magnoliopsida</taxon>
        <taxon>eudicotyledons</taxon>
        <taxon>Gunneridae</taxon>
        <taxon>Pentapetalae</taxon>
        <taxon>rosids</taxon>
        <taxon>malvids</taxon>
        <taxon>Brassicales</taxon>
        <taxon>Brassicaceae</taxon>
        <taxon>Coluteocarpeae</taxon>
        <taxon>Microthlaspi</taxon>
    </lineage>
</organism>
<keyword evidence="1" id="KW-1133">Transmembrane helix</keyword>
<gene>
    <name evidence="2" type="ORF">MERR_LOCUS23353</name>
</gene>
<accession>A0A6D2JAS1</accession>
<feature type="transmembrane region" description="Helical" evidence="1">
    <location>
        <begin position="45"/>
        <end position="64"/>
    </location>
</feature>